<evidence type="ECO:0000313" key="2">
    <source>
        <dbReference type="Proteomes" id="UP001152024"/>
    </source>
</evidence>
<name>A0ABQ8R125_FUSEQ</name>
<dbReference type="SUPFAM" id="SSF55874">
    <property type="entry name" value="ATPase domain of HSP90 chaperone/DNA topoisomerase II/histidine kinase"/>
    <property type="match status" value="1"/>
</dbReference>
<reference evidence="1" key="1">
    <citation type="submission" date="2022-09" db="EMBL/GenBank/DDBJ databases">
        <title>Fusarium specimens isolated from Avocado Roots.</title>
        <authorList>
            <person name="Stajich J."/>
            <person name="Roper C."/>
            <person name="Heimlech-Rivalta G."/>
        </authorList>
    </citation>
    <scope>NUCLEOTIDE SEQUENCE</scope>
    <source>
        <strain evidence="1">CF00095</strain>
    </source>
</reference>
<dbReference type="EMBL" id="JAOQBH010000019">
    <property type="protein sequence ID" value="KAJ4122740.1"/>
    <property type="molecule type" value="Genomic_DNA"/>
</dbReference>
<dbReference type="PANTHER" id="PTHR32387">
    <property type="entry name" value="WU:FJ29H11"/>
    <property type="match status" value="1"/>
</dbReference>
<sequence length="914" mass="103691">MSTEGGQGQRTARDLVKEIAKERGYLGEEQLAKIGDINPELRREVEEALLRKDEMIGSAVLTLAKNLYTSNARFVFELLQNADDNNYSTAISQGQDPYVSFKVYPDKVTIECNENGFTHENLKAICAIGKSSKVGAAGYIGEKGIGFKSVFMAAWKVHIQSNDFSFSFTHRKGDSGLGMVTPVWEETEKPMEESLTRITLLLHTSEDPDEDERRRETIRLQFQDLQHTILLFLRKLRKVQVSFFDTDDVETSTTTYSLHGSSPATIRKETLEGVEERQYHVTKHIAEKIPRSENRTYPEEGDRADSSTEVVLAFPLTDEGTPIVENQDVFAFLPMRPMGFKFLIHTDFVTEASRQGIVVSSLRNRALLQGIADCFIKAIQEFCQHPTLQYQWMRWLPQRNAYPWDEFWLSLLERIIKGIANIKVLRTLVSGQLKYLNNISRLQPWLRDENGDPLFLDLANEIYLAKEYTEEDLELLVPYGLCSAGEHAVIDRVENDLAQSSRLSRMKGPCTDDQWHSLAARALIRLEELCVSSPSANERFKELKLIPLTIGGWVSSGSGPHYYSHSEQLAIPDGLGLRLVDTDAANNPDRRALFDKLGVTEALVKDVRALILQKPLAPDGNQATLSTSVAHLKFLYLSEGLLDNGEVQTVIVGLQIYDEFLRAYVPINKRVYIPTDDEYGPLQLLTAYGDAPGFGATFLNDNYLAETPATPRGQIYGWEEWLELRLRLYRRVKLIRRDPQSQLLLSREFRYLERHRPECLLGALQRAWEIEGTKAIKHASVLEGLRALEVPCNGRDEFSLGEPLVTTYLPLPELEGKLSRYFEDEGFLFLDLGEPVTSSTYTAKWGFLVDYLGVGHTDDLRFYLSILKTIRYSNSAAGVRRNARILDVYEAIHARCREADSFLDAQAETRQDNT</sequence>
<dbReference type="PANTHER" id="PTHR32387:SF0">
    <property type="entry name" value="PROTEIN NO VEIN"/>
    <property type="match status" value="1"/>
</dbReference>
<protein>
    <submittedName>
        <fullName evidence="1">Uncharacterized protein</fullName>
    </submittedName>
</protein>
<comment type="caution">
    <text evidence="1">The sequence shown here is derived from an EMBL/GenBank/DDBJ whole genome shotgun (WGS) entry which is preliminary data.</text>
</comment>
<proteinExistence type="predicted"/>
<gene>
    <name evidence="1" type="ORF">NW768_010182</name>
</gene>
<evidence type="ECO:0000313" key="1">
    <source>
        <dbReference type="EMBL" id="KAJ4122740.1"/>
    </source>
</evidence>
<keyword evidence="2" id="KW-1185">Reference proteome</keyword>
<organism evidence="1 2">
    <name type="scientific">Fusarium equiseti</name>
    <name type="common">Fusarium scirpi</name>
    <dbReference type="NCBI Taxonomy" id="61235"/>
    <lineage>
        <taxon>Eukaryota</taxon>
        <taxon>Fungi</taxon>
        <taxon>Dikarya</taxon>
        <taxon>Ascomycota</taxon>
        <taxon>Pezizomycotina</taxon>
        <taxon>Sordariomycetes</taxon>
        <taxon>Hypocreomycetidae</taxon>
        <taxon>Hypocreales</taxon>
        <taxon>Nectriaceae</taxon>
        <taxon>Fusarium</taxon>
        <taxon>Fusarium incarnatum-equiseti species complex</taxon>
    </lineage>
</organism>
<dbReference type="InterPro" id="IPR036890">
    <property type="entry name" value="HATPase_C_sf"/>
</dbReference>
<dbReference type="InterPro" id="IPR052957">
    <property type="entry name" value="Auxin_embryo_med"/>
</dbReference>
<accession>A0ABQ8R125</accession>
<dbReference type="NCBIfam" id="NF047352">
    <property type="entry name" value="P_loop_sacsin"/>
    <property type="match status" value="1"/>
</dbReference>
<dbReference type="Proteomes" id="UP001152024">
    <property type="component" value="Unassembled WGS sequence"/>
</dbReference>
<dbReference type="Gene3D" id="3.30.565.10">
    <property type="entry name" value="Histidine kinase-like ATPase, C-terminal domain"/>
    <property type="match status" value="1"/>
</dbReference>